<evidence type="ECO:0000313" key="2">
    <source>
        <dbReference type="EMBL" id="CAG9534078.1"/>
    </source>
</evidence>
<evidence type="ECO:0000256" key="1">
    <source>
        <dbReference type="SAM" id="MobiDB-lite"/>
    </source>
</evidence>
<gene>
    <name evidence="2" type="ORF">CJOHNSTONI_LOCUS4252</name>
</gene>
<feature type="compositionally biased region" description="Low complexity" evidence="1">
    <location>
        <begin position="439"/>
        <end position="452"/>
    </location>
</feature>
<accession>A0A8J2MME4</accession>
<evidence type="ECO:0000313" key="3">
    <source>
        <dbReference type="Proteomes" id="UP000746747"/>
    </source>
</evidence>
<name>A0A8J2MME4_9BILA</name>
<keyword evidence="3" id="KW-1185">Reference proteome</keyword>
<protein>
    <submittedName>
        <fullName evidence="2">Uncharacterized protein</fullName>
    </submittedName>
</protein>
<feature type="compositionally biased region" description="Basic and acidic residues" evidence="1">
    <location>
        <begin position="468"/>
        <end position="482"/>
    </location>
</feature>
<sequence>MAMSSGMYHRRWANVGNDSGSSRTVQRSENITQTIAPHTYGTRFWNSVRWNKPLENGRGCWSRTMPFFESISKDYRTKSSYSVPPLECFVSQSASKNNIELKNSGPHIRERSSCFGDSVLSMMNDKTSSTTSRLSWLSDNLKNRKNITYNKVARNSGRNDFTANSRWTPTSSSASRSFQSIRNTVPALSSSSASTSLHNRPFLNNTSQTISSSNHGNAVIRADRPWRRRMADSARLRSVHGDEIGGAVNSTLATIRARLNSIPNGRNYISNSANELRTSLTALKNYIDEQTTSFCQQNNQFSARDSPIFTDKLSFANSMISVKRRTPTHGFYSTQSKSGRFPEYMSRSYSPIRSRSSAYNSAKLSKYNSISADMLLRSLRFSSNANNVCENVKSHVLDQVIRSSPIPENICERESNGRLLSNKERTLRHHLRQRKLGVESNSSSDTEQQQQTEIRKPKLRKRSKKKFKNESKSEREQLQANAEKRLMIIDNKMSVKTDTQKENATDEMEMQRNQILNSAEETSSLITFPAAYSMESDLSMKSTEFDQGNKCMESKKIPTGMQKMQNIDVELADEREKFCLDQISPSRPLSPITLSSFSSIMITSIDDHFEASEECRNGVNQFDSSGIVRRCIGPLLAIVFG</sequence>
<dbReference type="Proteomes" id="UP000746747">
    <property type="component" value="Unassembled WGS sequence"/>
</dbReference>
<dbReference type="EMBL" id="CAKAEH010001287">
    <property type="protein sequence ID" value="CAG9534078.1"/>
    <property type="molecule type" value="Genomic_DNA"/>
</dbReference>
<comment type="caution">
    <text evidence="2">The sequence shown here is derived from an EMBL/GenBank/DDBJ whole genome shotgun (WGS) entry which is preliminary data.</text>
</comment>
<feature type="region of interest" description="Disordered" evidence="1">
    <location>
        <begin position="421"/>
        <end position="482"/>
    </location>
</feature>
<feature type="compositionally biased region" description="Basic residues" evidence="1">
    <location>
        <begin position="457"/>
        <end position="467"/>
    </location>
</feature>
<proteinExistence type="predicted"/>
<reference evidence="2" key="1">
    <citation type="submission" date="2021-09" db="EMBL/GenBank/DDBJ databases">
        <authorList>
            <consortium name="Pathogen Informatics"/>
        </authorList>
    </citation>
    <scope>NUCLEOTIDE SEQUENCE</scope>
</reference>
<feature type="compositionally biased region" description="Basic residues" evidence="1">
    <location>
        <begin position="426"/>
        <end position="435"/>
    </location>
</feature>
<dbReference type="AlphaFoldDB" id="A0A8J2MME4"/>
<dbReference type="OrthoDB" id="5864871at2759"/>
<organism evidence="2 3">
    <name type="scientific">Cercopithifilaria johnstoni</name>
    <dbReference type="NCBI Taxonomy" id="2874296"/>
    <lineage>
        <taxon>Eukaryota</taxon>
        <taxon>Metazoa</taxon>
        <taxon>Ecdysozoa</taxon>
        <taxon>Nematoda</taxon>
        <taxon>Chromadorea</taxon>
        <taxon>Rhabditida</taxon>
        <taxon>Spirurina</taxon>
        <taxon>Spiruromorpha</taxon>
        <taxon>Filarioidea</taxon>
        <taxon>Onchocercidae</taxon>
        <taxon>Cercopithifilaria</taxon>
    </lineage>
</organism>